<accession>A0A7E4US27</accession>
<keyword evidence="1" id="KW-1185">Reference proteome</keyword>
<organism evidence="1 2">
    <name type="scientific">Panagrellus redivivus</name>
    <name type="common">Microworm</name>
    <dbReference type="NCBI Taxonomy" id="6233"/>
    <lineage>
        <taxon>Eukaryota</taxon>
        <taxon>Metazoa</taxon>
        <taxon>Ecdysozoa</taxon>
        <taxon>Nematoda</taxon>
        <taxon>Chromadorea</taxon>
        <taxon>Rhabditida</taxon>
        <taxon>Tylenchina</taxon>
        <taxon>Panagrolaimomorpha</taxon>
        <taxon>Panagrolaimoidea</taxon>
        <taxon>Panagrolaimidae</taxon>
        <taxon>Panagrellus</taxon>
    </lineage>
</organism>
<evidence type="ECO:0000313" key="2">
    <source>
        <dbReference type="WBParaSite" id="Pan_g12167.t1"/>
    </source>
</evidence>
<proteinExistence type="predicted"/>
<evidence type="ECO:0000313" key="1">
    <source>
        <dbReference type="Proteomes" id="UP000492821"/>
    </source>
</evidence>
<name>A0A7E4US27_PANRE</name>
<protein>
    <submittedName>
        <fullName evidence="2">FTH domain-containing protein</fullName>
    </submittedName>
</protein>
<dbReference type="AlphaFoldDB" id="A0A7E4US27"/>
<dbReference type="WBParaSite" id="Pan_g12167.t1">
    <property type="protein sequence ID" value="Pan_g12167.t1"/>
    <property type="gene ID" value="Pan_g12167"/>
</dbReference>
<reference evidence="2" key="2">
    <citation type="submission" date="2020-10" db="UniProtKB">
        <authorList>
            <consortium name="WormBaseParasite"/>
        </authorList>
    </citation>
    <scope>IDENTIFICATION</scope>
</reference>
<sequence length="284" mass="32620">MAYPILKLPYGLRCRLRELATPVEVYNLQIAVGTQLDGLSPLQLVKTVKEIFIRSHSVTIEDKSVLKFETIEDFKGDFIFSCKKLSLYDLSETIIDGPMFNKVCLQETVDIFIKTKFVTFEQLGKLAEKTSGCLTTLRLYDFSLPLNEIMSLFPQVKHLRYARLYKGWAQDLLKVQNTELIHLRAFHSTYEDVFSFEADELVQVLQKNCSIVASCKLHDGEKVNVGFRRIAAQMAPQLSHSKRSNCKEAVFHVSLIDSFHNNKALNLQIQKPSGRKCQMRFKPY</sequence>
<dbReference type="Proteomes" id="UP000492821">
    <property type="component" value="Unassembled WGS sequence"/>
</dbReference>
<reference evidence="1" key="1">
    <citation type="journal article" date="2013" name="Genetics">
        <title>The draft genome and transcriptome of Panagrellus redivivus are shaped by the harsh demands of a free-living lifestyle.</title>
        <authorList>
            <person name="Srinivasan J."/>
            <person name="Dillman A.R."/>
            <person name="Macchietto M.G."/>
            <person name="Heikkinen L."/>
            <person name="Lakso M."/>
            <person name="Fracchia K.M."/>
            <person name="Antoshechkin I."/>
            <person name="Mortazavi A."/>
            <person name="Wong G."/>
            <person name="Sternberg P.W."/>
        </authorList>
    </citation>
    <scope>NUCLEOTIDE SEQUENCE [LARGE SCALE GENOMIC DNA]</scope>
    <source>
        <strain evidence="1">MT8872</strain>
    </source>
</reference>